<evidence type="ECO:0000313" key="3">
    <source>
        <dbReference type="Proteomes" id="UP001146505"/>
    </source>
</evidence>
<protein>
    <submittedName>
        <fullName evidence="2">Uncharacterized protein</fullName>
    </submittedName>
</protein>
<dbReference type="RefSeq" id="WP_034966644.1">
    <property type="nucleotide sequence ID" value="NZ_CP180526.1"/>
</dbReference>
<reference evidence="2" key="1">
    <citation type="submission" date="2022-02" db="EMBL/GenBank/DDBJ databases">
        <title>Corynebacterium sp. from urogenital microbiome.</title>
        <authorList>
            <person name="Cappelli E.A."/>
            <person name="Ribeiro T.G."/>
            <person name="Peixe L."/>
        </authorList>
    </citation>
    <scope>NUCLEOTIDE SEQUENCE</scope>
    <source>
        <strain evidence="2">C9Ua_112</strain>
    </source>
</reference>
<keyword evidence="1" id="KW-0472">Membrane</keyword>
<evidence type="ECO:0000256" key="1">
    <source>
        <dbReference type="SAM" id="Phobius"/>
    </source>
</evidence>
<dbReference type="EMBL" id="JAKMUV010000006">
    <property type="protein sequence ID" value="MCZ9305158.1"/>
    <property type="molecule type" value="Genomic_DNA"/>
</dbReference>
<sequence length="60" mass="6505">MNNTTLLITMASVFVGFLFFGGSFASFMYGKSKKQVWTLFCIAIVCLTIVPVSLAVFAAT</sequence>
<feature type="transmembrane region" description="Helical" evidence="1">
    <location>
        <begin position="36"/>
        <end position="59"/>
    </location>
</feature>
<organism evidence="2 3">
    <name type="scientific">Corynebacterium macclintockiae</name>
    <dbReference type="NCBI Taxonomy" id="2913501"/>
    <lineage>
        <taxon>Bacteria</taxon>
        <taxon>Bacillati</taxon>
        <taxon>Actinomycetota</taxon>
        <taxon>Actinomycetes</taxon>
        <taxon>Mycobacteriales</taxon>
        <taxon>Corynebacteriaceae</taxon>
        <taxon>Corynebacterium</taxon>
    </lineage>
</organism>
<gene>
    <name evidence="2" type="ORF">L8U58_06390</name>
</gene>
<name>A0A9X3M9G8_9CORY</name>
<dbReference type="Proteomes" id="UP001146505">
    <property type="component" value="Unassembled WGS sequence"/>
</dbReference>
<feature type="transmembrane region" description="Helical" evidence="1">
    <location>
        <begin position="6"/>
        <end position="29"/>
    </location>
</feature>
<keyword evidence="1" id="KW-0812">Transmembrane</keyword>
<proteinExistence type="predicted"/>
<dbReference type="AlphaFoldDB" id="A0A9X3M9G8"/>
<dbReference type="GeneID" id="301813173"/>
<evidence type="ECO:0000313" key="2">
    <source>
        <dbReference type="EMBL" id="MCZ9305158.1"/>
    </source>
</evidence>
<comment type="caution">
    <text evidence="2">The sequence shown here is derived from an EMBL/GenBank/DDBJ whole genome shotgun (WGS) entry which is preliminary data.</text>
</comment>
<accession>A0A9X3M9G8</accession>
<keyword evidence="1" id="KW-1133">Transmembrane helix</keyword>
<keyword evidence="3" id="KW-1185">Reference proteome</keyword>